<dbReference type="Pfam" id="PF03099">
    <property type="entry name" value="BPL_LplA_LipB"/>
    <property type="match status" value="1"/>
</dbReference>
<proteinExistence type="predicted"/>
<name>A0ABX0EY34_9BACT</name>
<dbReference type="RefSeq" id="WP_166232892.1">
    <property type="nucleotide sequence ID" value="NZ_CBCSIJ010000011.1"/>
</dbReference>
<dbReference type="Proteomes" id="UP001318301">
    <property type="component" value="Unassembled WGS sequence"/>
</dbReference>
<dbReference type="PROSITE" id="PS51733">
    <property type="entry name" value="BPL_LPL_CATALYTIC"/>
    <property type="match status" value="1"/>
</dbReference>
<accession>A0ABX0EY34</accession>
<dbReference type="PANTHER" id="PTHR12835:SF5">
    <property type="entry name" value="BIOTIN--PROTEIN LIGASE"/>
    <property type="match status" value="1"/>
</dbReference>
<protein>
    <submittedName>
        <fullName evidence="3">Biotin--[acetyl-CoA-carboxylase] ligase</fullName>
        <ecNumber evidence="3">6.3.4.15</ecNumber>
    </submittedName>
</protein>
<dbReference type="EC" id="6.3.4.15" evidence="3"/>
<dbReference type="CDD" id="cd16442">
    <property type="entry name" value="BPL"/>
    <property type="match status" value="1"/>
</dbReference>
<evidence type="ECO:0000259" key="2">
    <source>
        <dbReference type="PROSITE" id="PS51733"/>
    </source>
</evidence>
<dbReference type="Gene3D" id="3.30.930.10">
    <property type="entry name" value="Bira Bifunctional Protein, Domain 2"/>
    <property type="match status" value="1"/>
</dbReference>
<keyword evidence="4" id="KW-1185">Reference proteome</keyword>
<dbReference type="InterPro" id="IPR004143">
    <property type="entry name" value="BPL_LPL_catalytic"/>
</dbReference>
<reference evidence="3 4" key="1">
    <citation type="submission" date="2019-02" db="EMBL/GenBank/DDBJ databases">
        <title>Genome of a new Bacteroidetes strain.</title>
        <authorList>
            <person name="Pitt A."/>
        </authorList>
    </citation>
    <scope>NUCLEOTIDE SEQUENCE [LARGE SCALE GENOMIC DNA]</scope>
    <source>
        <strain evidence="3 4">50C-KIRBA</strain>
    </source>
</reference>
<dbReference type="PANTHER" id="PTHR12835">
    <property type="entry name" value="BIOTIN PROTEIN LIGASE"/>
    <property type="match status" value="1"/>
</dbReference>
<dbReference type="EMBL" id="SEWW01000010">
    <property type="protein sequence ID" value="NGZ45379.1"/>
    <property type="molecule type" value="Genomic_DNA"/>
</dbReference>
<evidence type="ECO:0000313" key="4">
    <source>
        <dbReference type="Proteomes" id="UP001318301"/>
    </source>
</evidence>
<comment type="caution">
    <text evidence="3">The sequence shown here is derived from an EMBL/GenBank/DDBJ whole genome shotgun (WGS) entry which is preliminary data.</text>
</comment>
<evidence type="ECO:0000313" key="3">
    <source>
        <dbReference type="EMBL" id="NGZ45379.1"/>
    </source>
</evidence>
<dbReference type="GO" id="GO:0004077">
    <property type="term" value="F:biotin--[biotin carboxyl-carrier protein] ligase activity"/>
    <property type="evidence" value="ECO:0007669"/>
    <property type="project" value="UniProtKB-EC"/>
</dbReference>
<dbReference type="InterPro" id="IPR045864">
    <property type="entry name" value="aa-tRNA-synth_II/BPL/LPL"/>
</dbReference>
<keyword evidence="1 3" id="KW-0436">Ligase</keyword>
<sequence>MNNYHAPTRFIGKLAKYIPTCPSTNSMAFQESLESNIPEGFAWVAGHQSAGRGQRGNTWQAEPDQNLLISFLLKPPHSLLENQFYLSKAIALGILNGLQNWAAENYGEKLPLTIKWPNDLYLDGKKLGGILIENNFQSGLWTFSIVGIGLNINQTNFADLRACSLKSWMKSPQSFDLHDIYKHISLGIEQEYLYFLEQKFHFLDENYHQKLFRFQEWHSYEDNQHEFIGKILRVNAQGLLIMEKPAGEQVYEIKELSFIFKD</sequence>
<gene>
    <name evidence="3" type="ORF">EWU23_12910</name>
</gene>
<dbReference type="NCBIfam" id="TIGR00121">
    <property type="entry name" value="birA_ligase"/>
    <property type="match status" value="1"/>
</dbReference>
<evidence type="ECO:0000256" key="1">
    <source>
        <dbReference type="ARBA" id="ARBA00022598"/>
    </source>
</evidence>
<dbReference type="InterPro" id="IPR004408">
    <property type="entry name" value="Biotin_CoA_COase_ligase"/>
</dbReference>
<dbReference type="SUPFAM" id="SSF55681">
    <property type="entry name" value="Class II aaRS and biotin synthetases"/>
    <property type="match status" value="1"/>
</dbReference>
<feature type="domain" description="BPL/LPL catalytic" evidence="2">
    <location>
        <begin position="1"/>
        <end position="196"/>
    </location>
</feature>
<organism evidence="3 4">
    <name type="scientific">Aquirufa beregesia</name>
    <dbReference type="NCBI Taxonomy" id="2516556"/>
    <lineage>
        <taxon>Bacteria</taxon>
        <taxon>Pseudomonadati</taxon>
        <taxon>Bacteroidota</taxon>
        <taxon>Cytophagia</taxon>
        <taxon>Cytophagales</taxon>
        <taxon>Flectobacillaceae</taxon>
        <taxon>Aquirufa</taxon>
    </lineage>
</organism>